<dbReference type="Proteomes" id="UP000031637">
    <property type="component" value="Chromosome"/>
</dbReference>
<sequence>MALDTIRGKDFDTQPIGDEARCSLGQWLAANARELEGYGATRELLAVHQEFHRQSESIADAIRNEKIVNLTDQAIVGFGVLSARIEALLQQLEKEIRQAG</sequence>
<dbReference type="STRING" id="1223802.SUTH_02298"/>
<evidence type="ECO:0000313" key="2">
    <source>
        <dbReference type="Proteomes" id="UP000031637"/>
    </source>
</evidence>
<gene>
    <name evidence="1" type="ORF">SUTH_02298</name>
</gene>
<dbReference type="KEGG" id="shd:SUTH_02298"/>
<dbReference type="EMBL" id="AP012547">
    <property type="protein sequence ID" value="BAO30088.1"/>
    <property type="molecule type" value="Genomic_DNA"/>
</dbReference>
<evidence type="ECO:0000313" key="1">
    <source>
        <dbReference type="EMBL" id="BAO30088.1"/>
    </source>
</evidence>
<organism evidence="1 2">
    <name type="scientific">Sulfuritalea hydrogenivorans sk43H</name>
    <dbReference type="NCBI Taxonomy" id="1223802"/>
    <lineage>
        <taxon>Bacteria</taxon>
        <taxon>Pseudomonadati</taxon>
        <taxon>Pseudomonadota</taxon>
        <taxon>Betaproteobacteria</taxon>
        <taxon>Nitrosomonadales</taxon>
        <taxon>Sterolibacteriaceae</taxon>
        <taxon>Sulfuritalea</taxon>
    </lineage>
</organism>
<dbReference type="HOGENOM" id="CLU_2304603_0_0_4"/>
<reference evidence="1 2" key="1">
    <citation type="journal article" date="2014" name="Syst. Appl. Microbiol.">
        <title>Complete genomes of freshwater sulfur oxidizers Sulfuricella denitrificans skB26 and Sulfuritalea hydrogenivorans sk43H: genetic insights into the sulfur oxidation pathway of betaproteobacteria.</title>
        <authorList>
            <person name="Watanabe T."/>
            <person name="Kojima H."/>
            <person name="Fukui M."/>
        </authorList>
    </citation>
    <scope>NUCLEOTIDE SEQUENCE [LARGE SCALE GENOMIC DNA]</scope>
    <source>
        <strain evidence="1">DSM22779</strain>
    </source>
</reference>
<evidence type="ECO:0008006" key="3">
    <source>
        <dbReference type="Google" id="ProtNLM"/>
    </source>
</evidence>
<accession>W0SJ98</accession>
<proteinExistence type="predicted"/>
<name>W0SJ98_9PROT</name>
<dbReference type="AlphaFoldDB" id="W0SJ98"/>
<keyword evidence="2" id="KW-1185">Reference proteome</keyword>
<dbReference type="Gene3D" id="1.20.120.30">
    <property type="entry name" value="Aspartate receptor, ligand-binding domain"/>
    <property type="match status" value="1"/>
</dbReference>
<protein>
    <recommendedName>
        <fullName evidence="3">Chemoreceptor zinc-binding domain-containing protein</fullName>
    </recommendedName>
</protein>